<reference evidence="2 3" key="1">
    <citation type="submission" date="2018-02" db="EMBL/GenBank/DDBJ databases">
        <title>8 Nocardia nova and 1 Nocardia cyriacigeorgica strain used for evolution to TMP-SMX.</title>
        <authorList>
            <person name="Mehta H."/>
            <person name="Weng J."/>
            <person name="Shamoo Y."/>
        </authorList>
    </citation>
    <scope>NUCLEOTIDE SEQUENCE [LARGE SCALE GENOMIC DNA]</scope>
    <source>
        <strain evidence="2 3">MDA3139</strain>
    </source>
</reference>
<evidence type="ECO:0000313" key="2">
    <source>
        <dbReference type="EMBL" id="PPJ35158.1"/>
    </source>
</evidence>
<dbReference type="AlphaFoldDB" id="A0A2S6AIV7"/>
<evidence type="ECO:0000313" key="3">
    <source>
        <dbReference type="Proteomes" id="UP000239874"/>
    </source>
</evidence>
<comment type="caution">
    <text evidence="2">The sequence shown here is derived from an EMBL/GenBank/DDBJ whole genome shotgun (WGS) entry which is preliminary data.</text>
</comment>
<protein>
    <submittedName>
        <fullName evidence="2">Uncharacterized protein</fullName>
    </submittedName>
</protein>
<evidence type="ECO:0000256" key="1">
    <source>
        <dbReference type="SAM" id="MobiDB-lite"/>
    </source>
</evidence>
<feature type="compositionally biased region" description="Basic residues" evidence="1">
    <location>
        <begin position="120"/>
        <end position="131"/>
    </location>
</feature>
<feature type="region of interest" description="Disordered" evidence="1">
    <location>
        <begin position="109"/>
        <end position="131"/>
    </location>
</feature>
<organism evidence="2 3">
    <name type="scientific">Nocardia nova</name>
    <dbReference type="NCBI Taxonomy" id="37330"/>
    <lineage>
        <taxon>Bacteria</taxon>
        <taxon>Bacillati</taxon>
        <taxon>Actinomycetota</taxon>
        <taxon>Actinomycetes</taxon>
        <taxon>Mycobacteriales</taxon>
        <taxon>Nocardiaceae</taxon>
        <taxon>Nocardia</taxon>
    </lineage>
</organism>
<dbReference type="RefSeq" id="WP_104374981.1">
    <property type="nucleotide sequence ID" value="NZ_PSZC01000024.1"/>
</dbReference>
<name>A0A2S6AIV7_9NOCA</name>
<accession>A0A2S6AIV7</accession>
<dbReference type="Proteomes" id="UP000239874">
    <property type="component" value="Unassembled WGS sequence"/>
</dbReference>
<dbReference type="EMBL" id="PSZC01000024">
    <property type="protein sequence ID" value="PPJ35158.1"/>
    <property type="molecule type" value="Genomic_DNA"/>
</dbReference>
<proteinExistence type="predicted"/>
<gene>
    <name evidence="2" type="ORF">C5E45_27305</name>
</gene>
<sequence length="131" mass="13022">MPVYVPGPDPGNPDEGASSLVDLTKVSPVPASNGERLDPVTVPQITAATDAAAAAATSASEADAARDAAQAAVDSFTLAVGTITTGASDAPASLTVSGGPPHWVVDGVLPKGDTGEQGRPHRMPRRVSRAS</sequence>